<accession>A0A2P2MEK9</accession>
<evidence type="ECO:0000313" key="1">
    <source>
        <dbReference type="EMBL" id="MBX28679.1"/>
    </source>
</evidence>
<name>A0A2P2MEK9_RHIMU</name>
<reference evidence="1" key="1">
    <citation type="submission" date="2018-02" db="EMBL/GenBank/DDBJ databases">
        <title>Rhizophora mucronata_Transcriptome.</title>
        <authorList>
            <person name="Meera S.P."/>
            <person name="Sreeshan A."/>
            <person name="Augustine A."/>
        </authorList>
    </citation>
    <scope>NUCLEOTIDE SEQUENCE</scope>
    <source>
        <tissue evidence="1">Leaf</tissue>
    </source>
</reference>
<organism evidence="1">
    <name type="scientific">Rhizophora mucronata</name>
    <name type="common">Asiatic mangrove</name>
    <dbReference type="NCBI Taxonomy" id="61149"/>
    <lineage>
        <taxon>Eukaryota</taxon>
        <taxon>Viridiplantae</taxon>
        <taxon>Streptophyta</taxon>
        <taxon>Embryophyta</taxon>
        <taxon>Tracheophyta</taxon>
        <taxon>Spermatophyta</taxon>
        <taxon>Magnoliopsida</taxon>
        <taxon>eudicotyledons</taxon>
        <taxon>Gunneridae</taxon>
        <taxon>Pentapetalae</taxon>
        <taxon>rosids</taxon>
        <taxon>fabids</taxon>
        <taxon>Malpighiales</taxon>
        <taxon>Rhizophoraceae</taxon>
        <taxon>Rhizophora</taxon>
    </lineage>
</organism>
<proteinExistence type="predicted"/>
<dbReference type="AlphaFoldDB" id="A0A2P2MEK9"/>
<protein>
    <submittedName>
        <fullName evidence="1">Uncharacterized protein</fullName>
    </submittedName>
</protein>
<sequence>MMEQIPKNAALIPLGFEN</sequence>
<dbReference type="EMBL" id="GGEC01048195">
    <property type="protein sequence ID" value="MBX28679.1"/>
    <property type="molecule type" value="Transcribed_RNA"/>
</dbReference>